<dbReference type="GO" id="GO:0005975">
    <property type="term" value="P:carbohydrate metabolic process"/>
    <property type="evidence" value="ECO:0007669"/>
    <property type="project" value="InterPro"/>
</dbReference>
<dbReference type="InterPro" id="IPR011330">
    <property type="entry name" value="Glyco_hydro/deAcase_b/a-brl"/>
</dbReference>
<gene>
    <name evidence="2" type="ORF">C5O19_05500</name>
</gene>
<proteinExistence type="predicted"/>
<dbReference type="RefSeq" id="WP_104710356.1">
    <property type="nucleotide sequence ID" value="NZ_PTRA01000001.1"/>
</dbReference>
<dbReference type="Gene3D" id="3.20.20.370">
    <property type="entry name" value="Glycoside hydrolase/deacetylase"/>
    <property type="match status" value="1"/>
</dbReference>
<protein>
    <submittedName>
        <fullName evidence="2">Polysaccharide deacetylase</fullName>
    </submittedName>
</protein>
<dbReference type="Proteomes" id="UP000239590">
    <property type="component" value="Unassembled WGS sequence"/>
</dbReference>
<evidence type="ECO:0000313" key="2">
    <source>
        <dbReference type="EMBL" id="PQA59111.1"/>
    </source>
</evidence>
<evidence type="ECO:0000313" key="3">
    <source>
        <dbReference type="Proteomes" id="UP000239590"/>
    </source>
</evidence>
<feature type="chain" id="PRO_5015485391" evidence="1">
    <location>
        <begin position="22"/>
        <end position="312"/>
    </location>
</feature>
<keyword evidence="3" id="KW-1185">Reference proteome</keyword>
<dbReference type="OrthoDB" id="1331280at2"/>
<comment type="caution">
    <text evidence="2">The sequence shown here is derived from an EMBL/GenBank/DDBJ whole genome shotgun (WGS) entry which is preliminary data.</text>
</comment>
<feature type="signal peptide" evidence="1">
    <location>
        <begin position="1"/>
        <end position="21"/>
    </location>
</feature>
<organism evidence="2 3">
    <name type="scientific">Siphonobacter curvatus</name>
    <dbReference type="NCBI Taxonomy" id="2094562"/>
    <lineage>
        <taxon>Bacteria</taxon>
        <taxon>Pseudomonadati</taxon>
        <taxon>Bacteroidota</taxon>
        <taxon>Cytophagia</taxon>
        <taxon>Cytophagales</taxon>
        <taxon>Cytophagaceae</taxon>
        <taxon>Siphonobacter</taxon>
    </lineage>
</organism>
<keyword evidence="1" id="KW-0732">Signal</keyword>
<evidence type="ECO:0000256" key="1">
    <source>
        <dbReference type="SAM" id="SignalP"/>
    </source>
</evidence>
<name>A0A2S7IMZ5_9BACT</name>
<accession>A0A2S7IMZ5</accession>
<dbReference type="SUPFAM" id="SSF88713">
    <property type="entry name" value="Glycoside hydrolase/deacetylase"/>
    <property type="match status" value="1"/>
</dbReference>
<sequence length="312" mass="35320">MKTRFLYILLLSSLIASTAHSQLTDYQVWNGQSNGQLVLRRWQQDGKNYYWMVNPKTLETTIVPDVVVQPLEPQAVSRTIAGTAYGRALKQEQLRAGPLQDAGIERTNVNEKGFSLTMDLCPSHKPLTRSVFEDLIAAFEPEEKPIPLTITITGLWIQSHKDDLEWLKILEKRGDLRITWVNHSFHHYFNPKLPLTRNFLLKNGTNIQDEVLQNEQAMITNGLLPSIFFRFPGLISDRSIFDEILKLGLLPLGSDAWLAKGQIPQNGSIVLIHPNGNEPIGIADFVKLVKSKASSIRKKDWLLYDLPASLSK</sequence>
<reference evidence="3" key="1">
    <citation type="submission" date="2018-02" db="EMBL/GenBank/DDBJ databases">
        <title>Genome sequencing of Solimonas sp. HR-BB.</title>
        <authorList>
            <person name="Lee Y."/>
            <person name="Jeon C.O."/>
        </authorList>
    </citation>
    <scope>NUCLEOTIDE SEQUENCE [LARGE SCALE GENOMIC DNA]</scope>
    <source>
        <strain evidence="3">HR-U</strain>
    </source>
</reference>
<dbReference type="AlphaFoldDB" id="A0A2S7IMZ5"/>
<dbReference type="EMBL" id="PTRA01000001">
    <property type="protein sequence ID" value="PQA59111.1"/>
    <property type="molecule type" value="Genomic_DNA"/>
</dbReference>
<dbReference type="CDD" id="cd10963">
    <property type="entry name" value="CE4_RC0012_like"/>
    <property type="match status" value="1"/>
</dbReference>